<dbReference type="Pfam" id="PF07591">
    <property type="entry name" value="PT-HINT"/>
    <property type="match status" value="1"/>
</dbReference>
<evidence type="ECO:0000313" key="1">
    <source>
        <dbReference type="EMBL" id="QDT64703.1"/>
    </source>
</evidence>
<dbReference type="CDD" id="cd00081">
    <property type="entry name" value="Hint"/>
    <property type="match status" value="1"/>
</dbReference>
<dbReference type="KEGG" id="chya:V22_19440"/>
<evidence type="ECO:0008006" key="3">
    <source>
        <dbReference type="Google" id="ProtNLM"/>
    </source>
</evidence>
<dbReference type="InterPro" id="IPR036844">
    <property type="entry name" value="Hint_dom_sf"/>
</dbReference>
<dbReference type="EMBL" id="CP036316">
    <property type="protein sequence ID" value="QDT64703.1"/>
    <property type="molecule type" value="Genomic_DNA"/>
</dbReference>
<gene>
    <name evidence="1" type="ORF">V22_19440</name>
</gene>
<dbReference type="OrthoDB" id="288508at2"/>
<protein>
    <recommendedName>
        <fullName evidence="3">Intein C-terminal splicing domain-containing protein</fullName>
    </recommendedName>
</protein>
<sequence>MRRSLMNIFGLLLLLDGTLAAGWEFLGREPVAASIAEQPVPRLTATPGGTRKRIEGIQIGDRVLARDEFSEEIGWHEVDRVYRRVSDHLRILKVRSDDGVTQTLETTDEHPFWSADRQAWVNAGELRLGEHLTTSDGDPQTVVFTTYEHRPEGVPVYNFRVVDAHTYYVTAPEAPRGPPVLVHNANYPNTRKDIGLGLRLNRQGDGLLEPWAHSVGALTQKGWAGAGLADANVPFVRRFYQAAYRSSSRGGRIKFNLDDLDLGRALKTRRFSDPFESAVSQIGNFSKSSIIVNIIRQLTFI</sequence>
<accession>A0A517T8L1</accession>
<dbReference type="AlphaFoldDB" id="A0A517T8L1"/>
<dbReference type="SUPFAM" id="SSF51294">
    <property type="entry name" value="Hedgehog/intein (Hint) domain"/>
    <property type="match status" value="1"/>
</dbReference>
<organism evidence="1 2">
    <name type="scientific">Calycomorphotria hydatis</name>
    <dbReference type="NCBI Taxonomy" id="2528027"/>
    <lineage>
        <taxon>Bacteria</taxon>
        <taxon>Pseudomonadati</taxon>
        <taxon>Planctomycetota</taxon>
        <taxon>Planctomycetia</taxon>
        <taxon>Planctomycetales</taxon>
        <taxon>Planctomycetaceae</taxon>
        <taxon>Calycomorphotria</taxon>
    </lineage>
</organism>
<proteinExistence type="predicted"/>
<name>A0A517T8L1_9PLAN</name>
<dbReference type="Proteomes" id="UP000319976">
    <property type="component" value="Chromosome"/>
</dbReference>
<evidence type="ECO:0000313" key="2">
    <source>
        <dbReference type="Proteomes" id="UP000319976"/>
    </source>
</evidence>
<dbReference type="Gene3D" id="2.170.16.10">
    <property type="entry name" value="Hedgehog/Intein (Hint) domain"/>
    <property type="match status" value="1"/>
</dbReference>
<dbReference type="RefSeq" id="WP_145262092.1">
    <property type="nucleotide sequence ID" value="NZ_CP036316.1"/>
</dbReference>
<keyword evidence="2" id="KW-1185">Reference proteome</keyword>
<reference evidence="1 2" key="1">
    <citation type="submission" date="2019-02" db="EMBL/GenBank/DDBJ databases">
        <title>Deep-cultivation of Planctomycetes and their phenomic and genomic characterization uncovers novel biology.</title>
        <authorList>
            <person name="Wiegand S."/>
            <person name="Jogler M."/>
            <person name="Boedeker C."/>
            <person name="Pinto D."/>
            <person name="Vollmers J."/>
            <person name="Rivas-Marin E."/>
            <person name="Kohn T."/>
            <person name="Peeters S.H."/>
            <person name="Heuer A."/>
            <person name="Rast P."/>
            <person name="Oberbeckmann S."/>
            <person name="Bunk B."/>
            <person name="Jeske O."/>
            <person name="Meyerdierks A."/>
            <person name="Storesund J.E."/>
            <person name="Kallscheuer N."/>
            <person name="Luecker S."/>
            <person name="Lage O.M."/>
            <person name="Pohl T."/>
            <person name="Merkel B.J."/>
            <person name="Hornburger P."/>
            <person name="Mueller R.-W."/>
            <person name="Bruemmer F."/>
            <person name="Labrenz M."/>
            <person name="Spormann A.M."/>
            <person name="Op den Camp H."/>
            <person name="Overmann J."/>
            <person name="Amann R."/>
            <person name="Jetten M.S.M."/>
            <person name="Mascher T."/>
            <person name="Medema M.H."/>
            <person name="Devos D.P."/>
            <person name="Kaster A.-K."/>
            <person name="Ovreas L."/>
            <person name="Rohde M."/>
            <person name="Galperin M.Y."/>
            <person name="Jogler C."/>
        </authorList>
    </citation>
    <scope>NUCLEOTIDE SEQUENCE [LARGE SCALE GENOMIC DNA]</scope>
    <source>
        <strain evidence="1 2">V22</strain>
    </source>
</reference>